<evidence type="ECO:0000256" key="4">
    <source>
        <dbReference type="ARBA" id="ARBA00022741"/>
    </source>
</evidence>
<keyword evidence="1 14" id="KW-0963">Cytoplasm</keyword>
<dbReference type="RefSeq" id="WP_083358389.1">
    <property type="nucleotide sequence ID" value="NZ_JBJGXR010000033.1"/>
</dbReference>
<dbReference type="EC" id="2.7.1.229" evidence="11 14"/>
<evidence type="ECO:0000256" key="1">
    <source>
        <dbReference type="ARBA" id="ARBA00022490"/>
    </source>
</evidence>
<keyword evidence="2 14" id="KW-0808">Transferase</keyword>
<feature type="binding site" evidence="14">
    <location>
        <position position="286"/>
    </location>
    <ligand>
        <name>K(+)</name>
        <dbReference type="ChEBI" id="CHEBI:29103"/>
    </ligand>
</feature>
<dbReference type="Proteomes" id="UP000748067">
    <property type="component" value="Unassembled WGS sequence"/>
</dbReference>
<feature type="binding site" evidence="14">
    <location>
        <position position="247"/>
    </location>
    <ligand>
        <name>K(+)</name>
        <dbReference type="ChEBI" id="CHEBI:29103"/>
    </ligand>
</feature>
<evidence type="ECO:0000313" key="19">
    <source>
        <dbReference type="Proteomes" id="UP000748067"/>
    </source>
</evidence>
<dbReference type="InterPro" id="IPR011877">
    <property type="entry name" value="Ribokinase"/>
</dbReference>
<evidence type="ECO:0000256" key="13">
    <source>
        <dbReference type="ARBA" id="ARBA00081655"/>
    </source>
</evidence>
<gene>
    <name evidence="14" type="primary">deoK</name>
    <name evidence="16" type="synonym">rbsK_2</name>
    <name evidence="16" type="ORF">PSAN_42680</name>
    <name evidence="17" type="ORF">SAMN04490179_3719</name>
</gene>
<keyword evidence="9 14" id="KW-0119">Carbohydrate metabolism</keyword>
<dbReference type="Gene3D" id="3.40.1190.20">
    <property type="match status" value="1"/>
</dbReference>
<feature type="binding site" evidence="14">
    <location>
        <position position="185"/>
    </location>
    <ligand>
        <name>ATP</name>
        <dbReference type="ChEBI" id="CHEBI:30616"/>
    </ligand>
</feature>
<organism evidence="17 18">
    <name type="scientific">Pseudomonas antarctica</name>
    <dbReference type="NCBI Taxonomy" id="219572"/>
    <lineage>
        <taxon>Bacteria</taxon>
        <taxon>Pseudomonadati</taxon>
        <taxon>Pseudomonadota</taxon>
        <taxon>Gammaproteobacteria</taxon>
        <taxon>Pseudomonadales</taxon>
        <taxon>Pseudomonadaceae</taxon>
        <taxon>Pseudomonas</taxon>
    </lineage>
</organism>
<dbReference type="CDD" id="cd01174">
    <property type="entry name" value="ribokinase"/>
    <property type="match status" value="1"/>
</dbReference>
<dbReference type="AlphaFoldDB" id="A0A1H0AIZ8"/>
<evidence type="ECO:0000256" key="10">
    <source>
        <dbReference type="ARBA" id="ARBA00051363"/>
    </source>
</evidence>
<evidence type="ECO:0000256" key="6">
    <source>
        <dbReference type="ARBA" id="ARBA00022840"/>
    </source>
</evidence>
<evidence type="ECO:0000256" key="2">
    <source>
        <dbReference type="ARBA" id="ARBA00022679"/>
    </source>
</evidence>
<evidence type="ECO:0000313" key="16">
    <source>
        <dbReference type="EMBL" id="KAF2407339.1"/>
    </source>
</evidence>
<evidence type="ECO:0000313" key="18">
    <source>
        <dbReference type="Proteomes" id="UP000182470"/>
    </source>
</evidence>
<feature type="binding site" evidence="14">
    <location>
        <position position="288"/>
    </location>
    <ligand>
        <name>K(+)</name>
        <dbReference type="ChEBI" id="CHEBI:29103"/>
    </ligand>
</feature>
<feature type="binding site" evidence="14">
    <location>
        <position position="140"/>
    </location>
    <ligand>
        <name>substrate</name>
    </ligand>
</feature>
<feature type="site" description="Important for substrate specificity" evidence="14">
    <location>
        <position position="11"/>
    </location>
</feature>
<dbReference type="Pfam" id="PF00294">
    <property type="entry name" value="PfkB"/>
    <property type="match status" value="1"/>
</dbReference>
<dbReference type="InterPro" id="IPR029056">
    <property type="entry name" value="Ribokinase-like"/>
</dbReference>
<evidence type="ECO:0000256" key="9">
    <source>
        <dbReference type="ARBA" id="ARBA00023277"/>
    </source>
</evidence>
<evidence type="ECO:0000256" key="8">
    <source>
        <dbReference type="ARBA" id="ARBA00022958"/>
    </source>
</evidence>
<sequence length="306" mass="32480">MSKIAVIGSNMVDLITYIDRMPGQGETLEAPGFALGCGGKGANQAVAAAKLGADVLMLSKIGDDMFADNTLANFQRFGIDTRYVQRVPGVSSGVAPIFVRADSHNSILIVKGANAHLSPVDIDAAAADLRECTLIVLQLEINLETVYHAIEFAHRHGIAVLLNPAPALAGLSAEHLAKLDFLIPNESELALITGLTVDSPDSARSAARTLAVSGIRHVIVTLGEHGALYVGEEGEFQVPGQRVDARDTTGAGDAFIGCFIQHWNRDGSIRQAMEQAVAYSACSVTARGTQTSYPDSEAFARFQQRH</sequence>
<keyword evidence="5 14" id="KW-0418">Kinase</keyword>
<keyword evidence="8 14" id="KW-0630">Potassium</keyword>
<evidence type="ECO:0000259" key="15">
    <source>
        <dbReference type="Pfam" id="PF00294"/>
    </source>
</evidence>
<dbReference type="SUPFAM" id="SSF53613">
    <property type="entry name" value="Ribokinase-like"/>
    <property type="match status" value="1"/>
</dbReference>
<dbReference type="EMBL" id="JXDI01000002">
    <property type="protein sequence ID" value="KAF2407339.1"/>
    <property type="molecule type" value="Genomic_DNA"/>
</dbReference>
<dbReference type="PANTHER" id="PTHR10584:SF166">
    <property type="entry name" value="RIBOKINASE"/>
    <property type="match status" value="1"/>
</dbReference>
<dbReference type="PANTHER" id="PTHR10584">
    <property type="entry name" value="SUGAR KINASE"/>
    <property type="match status" value="1"/>
</dbReference>
<evidence type="ECO:0000256" key="3">
    <source>
        <dbReference type="ARBA" id="ARBA00022723"/>
    </source>
</evidence>
<reference evidence="16 19" key="1">
    <citation type="submission" date="2015-01" db="EMBL/GenBank/DDBJ databases">
        <title>Genome Sequence of Pseudomonas antarctica CMS 35.</title>
        <authorList>
            <person name="Voget S."/>
            <person name="Chow J."/>
            <person name="Daniel R."/>
            <person name="Streit W."/>
        </authorList>
    </citation>
    <scope>NUCLEOTIDE SEQUENCE [LARGE SCALE GENOMIC DNA]</scope>
    <source>
        <strain evidence="16 19">CMS 35</strain>
    </source>
</reference>
<evidence type="ECO:0000256" key="7">
    <source>
        <dbReference type="ARBA" id="ARBA00022842"/>
    </source>
</evidence>
<evidence type="ECO:0000256" key="12">
    <source>
        <dbReference type="ARBA" id="ARBA00071515"/>
    </source>
</evidence>
<dbReference type="InterPro" id="IPR011611">
    <property type="entry name" value="PfkB_dom"/>
</dbReference>
<dbReference type="GO" id="GO:0005524">
    <property type="term" value="F:ATP binding"/>
    <property type="evidence" value="ECO:0007669"/>
    <property type="project" value="UniProtKB-UniRule"/>
</dbReference>
<evidence type="ECO:0000256" key="5">
    <source>
        <dbReference type="ARBA" id="ARBA00022777"/>
    </source>
</evidence>
<keyword evidence="3 14" id="KW-0479">Metal-binding</keyword>
<comment type="cofactor">
    <cofactor evidence="14">
        <name>Mg(2+)</name>
        <dbReference type="ChEBI" id="CHEBI:18420"/>
    </cofactor>
</comment>
<feature type="domain" description="Carbohydrate kinase PfkB" evidence="15">
    <location>
        <begin position="1"/>
        <end position="294"/>
    </location>
</feature>
<comment type="catalytic activity">
    <reaction evidence="10">
        <text>2-deoxy-D-ribose + ATP = 2-deoxy-D-ribose 5-phosphate + ADP + H(+)</text>
        <dbReference type="Rhea" id="RHEA:30871"/>
        <dbReference type="ChEBI" id="CHEBI:15378"/>
        <dbReference type="ChEBI" id="CHEBI:30616"/>
        <dbReference type="ChEBI" id="CHEBI:62877"/>
        <dbReference type="ChEBI" id="CHEBI:90761"/>
        <dbReference type="ChEBI" id="CHEBI:456216"/>
        <dbReference type="EC" id="2.7.1.229"/>
    </reaction>
    <physiologicalReaction direction="left-to-right" evidence="10">
        <dbReference type="Rhea" id="RHEA:30872"/>
    </physiologicalReaction>
</comment>
<feature type="binding site" evidence="14">
    <location>
        <begin position="39"/>
        <end position="43"/>
    </location>
    <ligand>
        <name>substrate</name>
    </ligand>
</feature>
<keyword evidence="4 14" id="KW-0547">Nucleotide-binding</keyword>
<reference evidence="17 18" key="2">
    <citation type="submission" date="2016-10" db="EMBL/GenBank/DDBJ databases">
        <authorList>
            <person name="de Groot N.N."/>
        </authorList>
    </citation>
    <scope>NUCLEOTIDE SEQUENCE [LARGE SCALE GENOMIC DNA]</scope>
    <source>
        <strain evidence="17 18">BS2772</strain>
    </source>
</reference>
<dbReference type="EMBL" id="LT629704">
    <property type="protein sequence ID" value="SDN33520.1"/>
    <property type="molecule type" value="Genomic_DNA"/>
</dbReference>
<name>A0A1H0AIZ8_9PSED</name>
<dbReference type="InterPro" id="IPR002139">
    <property type="entry name" value="Ribo/fructo_kinase"/>
</dbReference>
<comment type="subunit">
    <text evidence="14">Homodimer.</text>
</comment>
<dbReference type="UniPathway" id="UPA00916">
    <property type="reaction ID" value="UER00889"/>
</dbReference>
<feature type="active site" description="Proton acceptor" evidence="14">
    <location>
        <position position="253"/>
    </location>
</feature>
<dbReference type="GO" id="GO:0004747">
    <property type="term" value="F:ribokinase activity"/>
    <property type="evidence" value="ECO:0007669"/>
    <property type="project" value="UniProtKB-UniRule"/>
</dbReference>
<feature type="binding site" evidence="14">
    <location>
        <position position="249"/>
    </location>
    <ligand>
        <name>K(+)</name>
        <dbReference type="ChEBI" id="CHEBI:29103"/>
    </ligand>
</feature>
<dbReference type="OrthoDB" id="9813569at2"/>
<keyword evidence="7 14" id="KW-0460">Magnesium</keyword>
<comment type="similarity">
    <text evidence="14">Belongs to the carbohydrate kinase PfkB family. Deoxyribokinase subfamily.</text>
</comment>
<feature type="binding site" evidence="14">
    <location>
        <position position="292"/>
    </location>
    <ligand>
        <name>K(+)</name>
        <dbReference type="ChEBI" id="CHEBI:29103"/>
    </ligand>
</feature>
<evidence type="ECO:0000256" key="14">
    <source>
        <dbReference type="HAMAP-Rule" id="MF_01987"/>
    </source>
</evidence>
<keyword evidence="6 14" id="KW-0067">ATP-binding</keyword>
<dbReference type="GO" id="GO:0046872">
    <property type="term" value="F:metal ion binding"/>
    <property type="evidence" value="ECO:0007669"/>
    <property type="project" value="UniProtKB-KW"/>
</dbReference>
<evidence type="ECO:0000313" key="17">
    <source>
        <dbReference type="EMBL" id="SDN33520.1"/>
    </source>
</evidence>
<feature type="binding site" evidence="14">
    <location>
        <begin position="252"/>
        <end position="253"/>
    </location>
    <ligand>
        <name>ATP</name>
        <dbReference type="ChEBI" id="CHEBI:30616"/>
    </ligand>
</feature>
<dbReference type="GO" id="GO:0005829">
    <property type="term" value="C:cytosol"/>
    <property type="evidence" value="ECO:0007669"/>
    <property type="project" value="TreeGrafter"/>
</dbReference>
<comment type="function">
    <text evidence="14">Catalyzes the ATP-dependent phosphorylation of 2-deoxy-D-ribose to 2-deoxy-D-ribose 5-phosphate (dRib-5P), allowing the use of deoxyribose as the sole carbon source.</text>
</comment>
<accession>A0A1H0AIZ8</accession>
<feature type="binding site" evidence="14">
    <location>
        <begin position="221"/>
        <end position="226"/>
    </location>
    <ligand>
        <name>ATP</name>
        <dbReference type="ChEBI" id="CHEBI:30616"/>
    </ligand>
</feature>
<feature type="binding site" evidence="14">
    <location>
        <begin position="11"/>
        <end position="13"/>
    </location>
    <ligand>
        <name>substrate</name>
    </ligand>
</feature>
<dbReference type="FunFam" id="3.40.1190.20:FF:000010">
    <property type="entry name" value="Ribokinase"/>
    <property type="match status" value="1"/>
</dbReference>
<comment type="caution">
    <text evidence="14">Lacks conserved residue(s) required for the propagation of feature annotation.</text>
</comment>
<keyword evidence="19" id="KW-1185">Reference proteome</keyword>
<proteinExistence type="inferred from homology"/>
<comment type="subcellular location">
    <subcellularLocation>
        <location evidence="14">Cytoplasm</location>
    </subcellularLocation>
</comment>
<dbReference type="NCBIfam" id="TIGR02152">
    <property type="entry name" value="D_ribokin_bact"/>
    <property type="match status" value="1"/>
</dbReference>
<evidence type="ECO:0000256" key="11">
    <source>
        <dbReference type="ARBA" id="ARBA00066926"/>
    </source>
</evidence>
<dbReference type="Proteomes" id="UP000182470">
    <property type="component" value="Chromosome I"/>
</dbReference>
<dbReference type="GO" id="GO:0019303">
    <property type="term" value="P:D-ribose catabolic process"/>
    <property type="evidence" value="ECO:0007669"/>
    <property type="project" value="UniProtKB-UniPathway"/>
</dbReference>
<feature type="binding site" evidence="14">
    <location>
        <position position="283"/>
    </location>
    <ligand>
        <name>K(+)</name>
        <dbReference type="ChEBI" id="CHEBI:29103"/>
    </ligand>
</feature>
<protein>
    <recommendedName>
        <fullName evidence="12 14">Deoxyribokinase</fullName>
        <shortName evidence="14">dRK</shortName>
        <ecNumber evidence="11 14">2.7.1.229</ecNumber>
    </recommendedName>
    <alternativeName>
        <fullName evidence="13 14">ATP:2-deoxy-D-ribose 5-phosphotransferase</fullName>
    </alternativeName>
</protein>
<dbReference type="HAMAP" id="MF_01987">
    <property type="entry name" value="Ribokinase"/>
    <property type="match status" value="1"/>
</dbReference>
<dbReference type="PRINTS" id="PR00990">
    <property type="entry name" value="RIBOKINASE"/>
</dbReference>
<feature type="binding site" evidence="14">
    <location>
        <position position="253"/>
    </location>
    <ligand>
        <name>substrate</name>
    </ligand>
</feature>